<evidence type="ECO:0000256" key="3">
    <source>
        <dbReference type="ARBA" id="ARBA00022729"/>
    </source>
</evidence>
<reference evidence="6" key="1">
    <citation type="journal article" date="2014" name="Int. J. Syst. Evol. Microbiol.">
        <title>Complete genome sequence of Corynebacterium casei LMG S-19264T (=DSM 44701T), isolated from a smear-ripened cheese.</title>
        <authorList>
            <consortium name="US DOE Joint Genome Institute (JGI-PGF)"/>
            <person name="Walter F."/>
            <person name="Albersmeier A."/>
            <person name="Kalinowski J."/>
            <person name="Ruckert C."/>
        </authorList>
    </citation>
    <scope>NUCLEOTIDE SEQUENCE</scope>
    <source>
        <strain evidence="6">CGMCC 1.12987</strain>
    </source>
</reference>
<sequence>MQKHKNRQKSALLLLLVIMMVLAGCGNGGSGASSGTEVAASAEASGTNSGNAQTEEAAASRELTEVTVAMTASGIAYGPMYLAQEQDIWAKYGLKVNLVSLDVAAITAGLITGQVPIAFSGANVVDAAVKSDKVKIGGTIGSVPYMLYAKGVGSLEDLKGKVVGASAPGGNNEYAMITLLQSIGLAPGKDVEVLYVGASILPTISEGKVAAGLLVPPMSFQAEKMGLTNLATLSDIEGIQGTYMVGGVHQPFAEKNPQVIENFFKAYKEASLLTQTEKEATLDALEKWTKVTDREALDGAYEYFKSHWPTEFQVPESEIEFLLNQLAATTNPDAKNVKAADIIDNSYADAVE</sequence>
<dbReference type="AlphaFoldDB" id="A0A917D129"/>
<feature type="domain" description="SsuA/THI5-like" evidence="5">
    <location>
        <begin position="78"/>
        <end position="270"/>
    </location>
</feature>
<dbReference type="GO" id="GO:0042918">
    <property type="term" value="P:alkanesulfonate transmembrane transport"/>
    <property type="evidence" value="ECO:0007669"/>
    <property type="project" value="TreeGrafter"/>
</dbReference>
<feature type="signal peptide" evidence="4">
    <location>
        <begin position="1"/>
        <end position="23"/>
    </location>
</feature>
<comment type="subcellular location">
    <subcellularLocation>
        <location evidence="1">Periplasm</location>
    </subcellularLocation>
</comment>
<evidence type="ECO:0000313" key="7">
    <source>
        <dbReference type="Proteomes" id="UP000644756"/>
    </source>
</evidence>
<proteinExistence type="inferred from homology"/>
<dbReference type="RefSeq" id="WP_188531327.1">
    <property type="nucleotide sequence ID" value="NZ_BMGR01000007.1"/>
</dbReference>
<reference evidence="6" key="2">
    <citation type="submission" date="2020-09" db="EMBL/GenBank/DDBJ databases">
        <authorList>
            <person name="Sun Q."/>
            <person name="Zhou Y."/>
        </authorList>
    </citation>
    <scope>NUCLEOTIDE SEQUENCE</scope>
    <source>
        <strain evidence="6">CGMCC 1.12987</strain>
    </source>
</reference>
<dbReference type="Gene3D" id="3.40.190.10">
    <property type="entry name" value="Periplasmic binding protein-like II"/>
    <property type="match status" value="2"/>
</dbReference>
<dbReference type="PANTHER" id="PTHR30024">
    <property type="entry name" value="ALIPHATIC SULFONATES-BINDING PROTEIN-RELATED"/>
    <property type="match status" value="1"/>
</dbReference>
<comment type="similarity">
    <text evidence="2">Belongs to the bacterial solute-binding protein SsuA/TauA family.</text>
</comment>
<dbReference type="PANTHER" id="PTHR30024:SF47">
    <property type="entry name" value="TAURINE-BINDING PERIPLASMIC PROTEIN"/>
    <property type="match status" value="1"/>
</dbReference>
<comment type="caution">
    <text evidence="6">The sequence shown here is derived from an EMBL/GenBank/DDBJ whole genome shotgun (WGS) entry which is preliminary data.</text>
</comment>
<organism evidence="6 7">
    <name type="scientific">Paenibacillus abyssi</name>
    <dbReference type="NCBI Taxonomy" id="1340531"/>
    <lineage>
        <taxon>Bacteria</taxon>
        <taxon>Bacillati</taxon>
        <taxon>Bacillota</taxon>
        <taxon>Bacilli</taxon>
        <taxon>Bacillales</taxon>
        <taxon>Paenibacillaceae</taxon>
        <taxon>Paenibacillus</taxon>
    </lineage>
</organism>
<dbReference type="Proteomes" id="UP000644756">
    <property type="component" value="Unassembled WGS sequence"/>
</dbReference>
<keyword evidence="3 4" id="KW-0732">Signal</keyword>
<dbReference type="GO" id="GO:0042597">
    <property type="term" value="C:periplasmic space"/>
    <property type="evidence" value="ECO:0007669"/>
    <property type="project" value="UniProtKB-SubCell"/>
</dbReference>
<name>A0A917D129_9BACL</name>
<evidence type="ECO:0000313" key="6">
    <source>
        <dbReference type="EMBL" id="GGG06545.1"/>
    </source>
</evidence>
<evidence type="ECO:0000256" key="4">
    <source>
        <dbReference type="SAM" id="SignalP"/>
    </source>
</evidence>
<dbReference type="Pfam" id="PF09084">
    <property type="entry name" value="NMT1"/>
    <property type="match status" value="1"/>
</dbReference>
<dbReference type="SUPFAM" id="SSF53850">
    <property type="entry name" value="Periplasmic binding protein-like II"/>
    <property type="match status" value="1"/>
</dbReference>
<evidence type="ECO:0000259" key="5">
    <source>
        <dbReference type="Pfam" id="PF09084"/>
    </source>
</evidence>
<feature type="chain" id="PRO_5039521770" description="SsuA/THI5-like domain-containing protein" evidence="4">
    <location>
        <begin position="24"/>
        <end position="352"/>
    </location>
</feature>
<gene>
    <name evidence="6" type="ORF">GCM10010916_24340</name>
</gene>
<dbReference type="InterPro" id="IPR015168">
    <property type="entry name" value="SsuA/THI5"/>
</dbReference>
<evidence type="ECO:0000256" key="2">
    <source>
        <dbReference type="ARBA" id="ARBA00010742"/>
    </source>
</evidence>
<keyword evidence="7" id="KW-1185">Reference proteome</keyword>
<dbReference type="PROSITE" id="PS51257">
    <property type="entry name" value="PROKAR_LIPOPROTEIN"/>
    <property type="match status" value="1"/>
</dbReference>
<evidence type="ECO:0000256" key="1">
    <source>
        <dbReference type="ARBA" id="ARBA00004418"/>
    </source>
</evidence>
<dbReference type="EMBL" id="BMGR01000007">
    <property type="protein sequence ID" value="GGG06545.1"/>
    <property type="molecule type" value="Genomic_DNA"/>
</dbReference>
<accession>A0A917D129</accession>
<protein>
    <recommendedName>
        <fullName evidence="5">SsuA/THI5-like domain-containing protein</fullName>
    </recommendedName>
</protein>